<evidence type="ECO:0000256" key="1">
    <source>
        <dbReference type="ARBA" id="ARBA00018672"/>
    </source>
</evidence>
<evidence type="ECO:0000256" key="3">
    <source>
        <dbReference type="ARBA" id="ARBA00023125"/>
    </source>
</evidence>
<dbReference type="SMART" id="SM00862">
    <property type="entry name" value="Trans_reg_C"/>
    <property type="match status" value="1"/>
</dbReference>
<feature type="DNA-binding region" description="OmpR/PhoB-type" evidence="7">
    <location>
        <begin position="126"/>
        <end position="222"/>
    </location>
</feature>
<feature type="domain" description="Response regulatory" evidence="8">
    <location>
        <begin position="3"/>
        <end position="116"/>
    </location>
</feature>
<sequence length="222" mass="25920">MMRLLIAEDDEVLRRELSRDLESHGYETAVPERFEDVEDIVKEGKVHLVLLDVTLPGRDGYEICRSIRRFSRIPILFLTSRDTDMDELYGMTMGGDDFVRKPYKMPILLARIEALIRRSYPDAGTEREILWQDFRLLPAKGKLCRGEREIILTRQETLLLSCLFARPGEVIRRVDFIEELWDNQVFIDDNTLSVHMTRLRGKLKELDAGDLIVTRYGQGYLI</sequence>
<keyword evidence="6" id="KW-0597">Phosphoprotein</keyword>
<keyword evidence="2" id="KW-0805">Transcription regulation</keyword>
<evidence type="ECO:0000313" key="10">
    <source>
        <dbReference type="EMBL" id="GAA6500317.1"/>
    </source>
</evidence>
<dbReference type="PROSITE" id="PS50110">
    <property type="entry name" value="RESPONSE_REGULATORY"/>
    <property type="match status" value="1"/>
</dbReference>
<evidence type="ECO:0000256" key="5">
    <source>
        <dbReference type="ARBA" id="ARBA00024867"/>
    </source>
</evidence>
<dbReference type="Gene3D" id="6.10.250.690">
    <property type="match status" value="1"/>
</dbReference>
<evidence type="ECO:0000259" key="9">
    <source>
        <dbReference type="PROSITE" id="PS51755"/>
    </source>
</evidence>
<accession>A0ABQ0BV87</accession>
<dbReference type="SUPFAM" id="SSF46894">
    <property type="entry name" value="C-terminal effector domain of the bipartite response regulators"/>
    <property type="match status" value="1"/>
</dbReference>
<feature type="modified residue" description="4-aspartylphosphate" evidence="6">
    <location>
        <position position="52"/>
    </location>
</feature>
<evidence type="ECO:0000256" key="6">
    <source>
        <dbReference type="PROSITE-ProRule" id="PRU00169"/>
    </source>
</evidence>
<dbReference type="CDD" id="cd00383">
    <property type="entry name" value="trans_reg_C"/>
    <property type="match status" value="1"/>
</dbReference>
<keyword evidence="4" id="KW-0804">Transcription</keyword>
<protein>
    <recommendedName>
        <fullName evidence="1">Stage 0 sporulation protein A homolog</fullName>
    </recommendedName>
</protein>
<dbReference type="SMART" id="SM00448">
    <property type="entry name" value="REC"/>
    <property type="match status" value="1"/>
</dbReference>
<organism evidence="10 11">
    <name type="scientific">Blautia parvula</name>
    <dbReference type="NCBI Taxonomy" id="2877527"/>
    <lineage>
        <taxon>Bacteria</taxon>
        <taxon>Bacillati</taxon>
        <taxon>Bacillota</taxon>
        <taxon>Clostridia</taxon>
        <taxon>Lachnospirales</taxon>
        <taxon>Lachnospiraceae</taxon>
        <taxon>Blautia</taxon>
    </lineage>
</organism>
<comment type="caution">
    <text evidence="10">The sequence shown here is derived from an EMBL/GenBank/DDBJ whole genome shotgun (WGS) entry which is preliminary data.</text>
</comment>
<gene>
    <name evidence="10" type="ORF">K340107D12_31330</name>
</gene>
<dbReference type="InterPro" id="IPR011006">
    <property type="entry name" value="CheY-like_superfamily"/>
</dbReference>
<dbReference type="InterPro" id="IPR016032">
    <property type="entry name" value="Sig_transdc_resp-reg_C-effctor"/>
</dbReference>
<evidence type="ECO:0000256" key="7">
    <source>
        <dbReference type="PROSITE-ProRule" id="PRU01091"/>
    </source>
</evidence>
<evidence type="ECO:0000313" key="11">
    <source>
        <dbReference type="Proteomes" id="UP001600941"/>
    </source>
</evidence>
<reference evidence="10 11" key="1">
    <citation type="submission" date="2024-04" db="EMBL/GenBank/DDBJ databases">
        <title>Defined microbial consortia suppress multidrug-resistant proinflammatory Enterobacteriaceae via ecological control.</title>
        <authorList>
            <person name="Furuichi M."/>
            <person name="Kawaguchi T."/>
            <person name="Pust M."/>
            <person name="Yasuma K."/>
            <person name="Plichta D."/>
            <person name="Hasegawa N."/>
            <person name="Ohya T."/>
            <person name="Bhattarai S."/>
            <person name="Sasajima S."/>
            <person name="Aoto Y."/>
            <person name="Tuganbaev T."/>
            <person name="Yaginuma M."/>
            <person name="Ueda M."/>
            <person name="Okahashi N."/>
            <person name="Amafuji K."/>
            <person name="Kiridooshi Y."/>
            <person name="Sugita K."/>
            <person name="Strazar M."/>
            <person name="Skelly A."/>
            <person name="Suda W."/>
            <person name="Hattori M."/>
            <person name="Nakamoto N."/>
            <person name="Caballero S."/>
            <person name="Norman J."/>
            <person name="Olle B."/>
            <person name="Tanoue T."/>
            <person name="Arita M."/>
            <person name="Bucci V."/>
            <person name="Atarashi K."/>
            <person name="Xavier R."/>
            <person name="Honda K."/>
        </authorList>
    </citation>
    <scope>NUCLEOTIDE SEQUENCE [LARGE SCALE GENOMIC DNA]</scope>
    <source>
        <strain evidence="11">k34-0107-D12</strain>
    </source>
</reference>
<dbReference type="Pfam" id="PF00072">
    <property type="entry name" value="Response_reg"/>
    <property type="match status" value="1"/>
</dbReference>
<dbReference type="Gene3D" id="1.10.10.10">
    <property type="entry name" value="Winged helix-like DNA-binding domain superfamily/Winged helix DNA-binding domain"/>
    <property type="match status" value="1"/>
</dbReference>
<evidence type="ECO:0000256" key="2">
    <source>
        <dbReference type="ARBA" id="ARBA00023015"/>
    </source>
</evidence>
<dbReference type="EMBL" id="BAABZQ010000001">
    <property type="protein sequence ID" value="GAA6500317.1"/>
    <property type="molecule type" value="Genomic_DNA"/>
</dbReference>
<dbReference type="InterPro" id="IPR001789">
    <property type="entry name" value="Sig_transdc_resp-reg_receiver"/>
</dbReference>
<feature type="domain" description="OmpR/PhoB-type" evidence="9">
    <location>
        <begin position="126"/>
        <end position="222"/>
    </location>
</feature>
<evidence type="ECO:0000256" key="4">
    <source>
        <dbReference type="ARBA" id="ARBA00023163"/>
    </source>
</evidence>
<keyword evidence="11" id="KW-1185">Reference proteome</keyword>
<dbReference type="InterPro" id="IPR039420">
    <property type="entry name" value="WalR-like"/>
</dbReference>
<name>A0ABQ0BV87_9FIRM</name>
<dbReference type="PANTHER" id="PTHR48111">
    <property type="entry name" value="REGULATOR OF RPOS"/>
    <property type="match status" value="1"/>
</dbReference>
<dbReference type="RefSeq" id="WP_227210525.1">
    <property type="nucleotide sequence ID" value="NZ_BAABZQ010000001.1"/>
</dbReference>
<dbReference type="InterPro" id="IPR036388">
    <property type="entry name" value="WH-like_DNA-bd_sf"/>
</dbReference>
<dbReference type="Pfam" id="PF00486">
    <property type="entry name" value="Trans_reg_C"/>
    <property type="match status" value="1"/>
</dbReference>
<comment type="function">
    <text evidence="5">May play the central regulatory role in sporulation. It may be an element of the effector pathway responsible for the activation of sporulation genes in response to nutritional stress. Spo0A may act in concert with spo0H (a sigma factor) to control the expression of some genes that are critical to the sporulation process.</text>
</comment>
<dbReference type="InterPro" id="IPR001867">
    <property type="entry name" value="OmpR/PhoB-type_DNA-bd"/>
</dbReference>
<dbReference type="PANTHER" id="PTHR48111:SF43">
    <property type="entry name" value="STAGE 0 SPORULATION PROTEIN A HOMOLOG"/>
    <property type="match status" value="1"/>
</dbReference>
<dbReference type="PROSITE" id="PS51755">
    <property type="entry name" value="OMPR_PHOB"/>
    <property type="match status" value="1"/>
</dbReference>
<dbReference type="Gene3D" id="3.40.50.2300">
    <property type="match status" value="1"/>
</dbReference>
<keyword evidence="3 7" id="KW-0238">DNA-binding</keyword>
<proteinExistence type="predicted"/>
<dbReference type="SUPFAM" id="SSF52172">
    <property type="entry name" value="CheY-like"/>
    <property type="match status" value="1"/>
</dbReference>
<dbReference type="Proteomes" id="UP001600941">
    <property type="component" value="Unassembled WGS sequence"/>
</dbReference>
<evidence type="ECO:0000259" key="8">
    <source>
        <dbReference type="PROSITE" id="PS50110"/>
    </source>
</evidence>